<accession>A0A9N9JPQ2</accession>
<dbReference type="EMBL" id="CAJVPV010062112">
    <property type="protein sequence ID" value="CAG8791598.1"/>
    <property type="molecule type" value="Genomic_DNA"/>
</dbReference>
<name>A0A9N9JPQ2_9GLOM</name>
<gene>
    <name evidence="1" type="ORF">AMORRO_LOCUS18197</name>
</gene>
<evidence type="ECO:0000313" key="2">
    <source>
        <dbReference type="Proteomes" id="UP000789342"/>
    </source>
</evidence>
<organism evidence="1 2">
    <name type="scientific">Acaulospora morrowiae</name>
    <dbReference type="NCBI Taxonomy" id="94023"/>
    <lineage>
        <taxon>Eukaryota</taxon>
        <taxon>Fungi</taxon>
        <taxon>Fungi incertae sedis</taxon>
        <taxon>Mucoromycota</taxon>
        <taxon>Glomeromycotina</taxon>
        <taxon>Glomeromycetes</taxon>
        <taxon>Diversisporales</taxon>
        <taxon>Acaulosporaceae</taxon>
        <taxon>Acaulospora</taxon>
    </lineage>
</organism>
<dbReference type="Proteomes" id="UP000789342">
    <property type="component" value="Unassembled WGS sequence"/>
</dbReference>
<evidence type="ECO:0000313" key="1">
    <source>
        <dbReference type="EMBL" id="CAG8791598.1"/>
    </source>
</evidence>
<dbReference type="OrthoDB" id="2379708at2759"/>
<keyword evidence="2" id="KW-1185">Reference proteome</keyword>
<proteinExistence type="predicted"/>
<feature type="non-terminal residue" evidence="1">
    <location>
        <position position="39"/>
    </location>
</feature>
<feature type="non-terminal residue" evidence="1">
    <location>
        <position position="1"/>
    </location>
</feature>
<sequence length="39" mass="4519">QKNSARPQGQRRFVGWDHDAILIMKANNIDYQIGFCEVV</sequence>
<protein>
    <submittedName>
        <fullName evidence="1">935_t:CDS:1</fullName>
    </submittedName>
</protein>
<comment type="caution">
    <text evidence="1">The sequence shown here is derived from an EMBL/GenBank/DDBJ whole genome shotgun (WGS) entry which is preliminary data.</text>
</comment>
<dbReference type="AlphaFoldDB" id="A0A9N9JPQ2"/>
<reference evidence="1" key="1">
    <citation type="submission" date="2021-06" db="EMBL/GenBank/DDBJ databases">
        <authorList>
            <person name="Kallberg Y."/>
            <person name="Tangrot J."/>
            <person name="Rosling A."/>
        </authorList>
    </citation>
    <scope>NUCLEOTIDE SEQUENCE</scope>
    <source>
        <strain evidence="1">CL551</strain>
    </source>
</reference>